<accession>A0A0F9HRS7</accession>
<keyword evidence="1" id="KW-1133">Transmembrane helix</keyword>
<feature type="transmembrane region" description="Helical" evidence="1">
    <location>
        <begin position="21"/>
        <end position="43"/>
    </location>
</feature>
<keyword evidence="1" id="KW-0472">Membrane</keyword>
<evidence type="ECO:0000313" key="2">
    <source>
        <dbReference type="EMBL" id="KKM18081.1"/>
    </source>
</evidence>
<sequence>MITIGNFDFKKHVKDMEDLKLLVPALLVVYEAVIVYEEAVLAYNKVASKLERK</sequence>
<proteinExistence type="predicted"/>
<organism evidence="2">
    <name type="scientific">marine sediment metagenome</name>
    <dbReference type="NCBI Taxonomy" id="412755"/>
    <lineage>
        <taxon>unclassified sequences</taxon>
        <taxon>metagenomes</taxon>
        <taxon>ecological metagenomes</taxon>
    </lineage>
</organism>
<reference evidence="2" key="1">
    <citation type="journal article" date="2015" name="Nature">
        <title>Complex archaea that bridge the gap between prokaryotes and eukaryotes.</title>
        <authorList>
            <person name="Spang A."/>
            <person name="Saw J.H."/>
            <person name="Jorgensen S.L."/>
            <person name="Zaremba-Niedzwiedzka K."/>
            <person name="Martijn J."/>
            <person name="Lind A.E."/>
            <person name="van Eijk R."/>
            <person name="Schleper C."/>
            <person name="Guy L."/>
            <person name="Ettema T.J."/>
        </authorList>
    </citation>
    <scope>NUCLEOTIDE SEQUENCE</scope>
</reference>
<protein>
    <submittedName>
        <fullName evidence="2">Uncharacterized protein</fullName>
    </submittedName>
</protein>
<comment type="caution">
    <text evidence="2">The sequence shown here is derived from an EMBL/GenBank/DDBJ whole genome shotgun (WGS) entry which is preliminary data.</text>
</comment>
<name>A0A0F9HRS7_9ZZZZ</name>
<dbReference type="EMBL" id="LAZR01014303">
    <property type="protein sequence ID" value="KKM18081.1"/>
    <property type="molecule type" value="Genomic_DNA"/>
</dbReference>
<evidence type="ECO:0000256" key="1">
    <source>
        <dbReference type="SAM" id="Phobius"/>
    </source>
</evidence>
<gene>
    <name evidence="2" type="ORF">LCGC14_1669290</name>
</gene>
<keyword evidence="1" id="KW-0812">Transmembrane</keyword>
<dbReference type="AlphaFoldDB" id="A0A0F9HRS7"/>